<keyword evidence="1" id="KW-1133">Transmembrane helix</keyword>
<dbReference type="RefSeq" id="WP_103726575.1">
    <property type="nucleotide sequence ID" value="NZ_PQNY01000012.1"/>
</dbReference>
<dbReference type="EMBL" id="PQNY01000012">
    <property type="protein sequence ID" value="POS01260.1"/>
    <property type="molecule type" value="Genomic_DNA"/>
</dbReference>
<organism evidence="2 3">
    <name type="scientific">Flavobacterium croceum DSM 17960</name>
    <dbReference type="NCBI Taxonomy" id="1121886"/>
    <lineage>
        <taxon>Bacteria</taxon>
        <taxon>Pseudomonadati</taxon>
        <taxon>Bacteroidota</taxon>
        <taxon>Flavobacteriia</taxon>
        <taxon>Flavobacteriales</taxon>
        <taxon>Flavobacteriaceae</taxon>
        <taxon>Flavobacterium</taxon>
    </lineage>
</organism>
<proteinExistence type="predicted"/>
<evidence type="ECO:0000313" key="2">
    <source>
        <dbReference type="EMBL" id="POS01260.1"/>
    </source>
</evidence>
<accession>A0A2S4N6F9</accession>
<evidence type="ECO:0000256" key="1">
    <source>
        <dbReference type="SAM" id="Phobius"/>
    </source>
</evidence>
<feature type="transmembrane region" description="Helical" evidence="1">
    <location>
        <begin position="133"/>
        <end position="151"/>
    </location>
</feature>
<dbReference type="OrthoDB" id="9786064at2"/>
<comment type="caution">
    <text evidence="2">The sequence shown here is derived from an EMBL/GenBank/DDBJ whole genome shotgun (WGS) entry which is preliminary data.</text>
</comment>
<reference evidence="2 3" key="1">
    <citation type="submission" date="2018-01" db="EMBL/GenBank/DDBJ databases">
        <title>Genomic Encyclopedia of Type Strains, Phase I: the one thousand microbial genomes (KMG-I) project.</title>
        <authorList>
            <person name="Goeker M."/>
        </authorList>
    </citation>
    <scope>NUCLEOTIDE SEQUENCE [LARGE SCALE GENOMIC DNA]</scope>
    <source>
        <strain evidence="2 3">DSM 17960</strain>
    </source>
</reference>
<feature type="transmembrane region" description="Helical" evidence="1">
    <location>
        <begin position="7"/>
        <end position="31"/>
    </location>
</feature>
<feature type="transmembrane region" description="Helical" evidence="1">
    <location>
        <begin position="184"/>
        <end position="203"/>
    </location>
</feature>
<protein>
    <recommendedName>
        <fullName evidence="4">Transmembrane protein</fullName>
    </recommendedName>
</protein>
<keyword evidence="1" id="KW-0812">Transmembrane</keyword>
<feature type="transmembrane region" description="Helical" evidence="1">
    <location>
        <begin position="107"/>
        <end position="126"/>
    </location>
</feature>
<keyword evidence="3" id="KW-1185">Reference proteome</keyword>
<evidence type="ECO:0000313" key="3">
    <source>
        <dbReference type="Proteomes" id="UP000237056"/>
    </source>
</evidence>
<dbReference type="Proteomes" id="UP000237056">
    <property type="component" value="Unassembled WGS sequence"/>
</dbReference>
<dbReference type="AlphaFoldDB" id="A0A2S4N6F9"/>
<evidence type="ECO:0008006" key="4">
    <source>
        <dbReference type="Google" id="ProtNLM"/>
    </source>
</evidence>
<feature type="transmembrane region" description="Helical" evidence="1">
    <location>
        <begin position="157"/>
        <end position="177"/>
    </location>
</feature>
<name>A0A2S4N6F9_9FLAO</name>
<keyword evidence="1" id="KW-0472">Membrane</keyword>
<gene>
    <name evidence="2" type="ORF">Q361_11264</name>
</gene>
<feature type="transmembrane region" description="Helical" evidence="1">
    <location>
        <begin position="43"/>
        <end position="63"/>
    </location>
</feature>
<sequence>MWFSKKILPFFSYLFHPIFTAFFGTLWYIFYSENYAAQQQGKLLIFQVVIITCLLPMAFLQLLKLYGRVDSLMVSDVNQRKMPLLMQMALTSVLLQKTITLDLFPELYFYFLGGILSALVVFVLIFFKIKASIHMMGMSALSIFMICISITTQQNNFYSIALVFFCTGLVASSRLALHAHTNKELIIGYFCGLLPQLMLMYFWL</sequence>